<feature type="region of interest" description="Disordered" evidence="1">
    <location>
        <begin position="1"/>
        <end position="76"/>
    </location>
</feature>
<feature type="region of interest" description="Disordered" evidence="1">
    <location>
        <begin position="121"/>
        <end position="282"/>
    </location>
</feature>
<dbReference type="GO" id="GO:0005096">
    <property type="term" value="F:GTPase activator activity"/>
    <property type="evidence" value="ECO:0007669"/>
    <property type="project" value="InterPro"/>
</dbReference>
<organism evidence="2 3">
    <name type="scientific">Scleropages formosus</name>
    <name type="common">Asian bonytongue</name>
    <name type="synonym">Osteoglossum formosum</name>
    <dbReference type="NCBI Taxonomy" id="113540"/>
    <lineage>
        <taxon>Eukaryota</taxon>
        <taxon>Metazoa</taxon>
        <taxon>Chordata</taxon>
        <taxon>Craniata</taxon>
        <taxon>Vertebrata</taxon>
        <taxon>Euteleostomi</taxon>
        <taxon>Actinopterygii</taxon>
        <taxon>Neopterygii</taxon>
        <taxon>Teleostei</taxon>
        <taxon>Osteoglossocephala</taxon>
        <taxon>Osteoglossomorpha</taxon>
        <taxon>Osteoglossiformes</taxon>
        <taxon>Osteoglossidae</taxon>
        <taxon>Scleropages</taxon>
    </lineage>
</organism>
<dbReference type="Proteomes" id="UP000034805">
    <property type="component" value="Unassembled WGS sequence"/>
</dbReference>
<dbReference type="PANTHER" id="PTHR45854:SF2">
    <property type="entry name" value="ARF-GAP WITH SH3 DOMAIN, ANK REPEAT AND PH DOMAIN-CONTAINING PROTEIN 1"/>
    <property type="match status" value="1"/>
</dbReference>
<feature type="compositionally biased region" description="Pro residues" evidence="1">
    <location>
        <begin position="175"/>
        <end position="185"/>
    </location>
</feature>
<feature type="compositionally biased region" description="Polar residues" evidence="1">
    <location>
        <begin position="238"/>
        <end position="251"/>
    </location>
</feature>
<feature type="compositionally biased region" description="Basic and acidic residues" evidence="1">
    <location>
        <begin position="121"/>
        <end position="131"/>
    </location>
</feature>
<feature type="non-terminal residue" evidence="2">
    <location>
        <position position="1"/>
    </location>
</feature>
<accession>A0A0P7XA90</accession>
<dbReference type="AlphaFoldDB" id="A0A0P7XA90"/>
<evidence type="ECO:0000313" key="3">
    <source>
        <dbReference type="Proteomes" id="UP000034805"/>
    </source>
</evidence>
<comment type="caution">
    <text evidence="2">The sequence shown here is derived from an EMBL/GenBank/DDBJ whole genome shotgun (WGS) entry which is preliminary data.</text>
</comment>
<feature type="compositionally biased region" description="Polar residues" evidence="1">
    <location>
        <begin position="41"/>
        <end position="60"/>
    </location>
</feature>
<dbReference type="InterPro" id="IPR043593">
    <property type="entry name" value="ASAP"/>
</dbReference>
<dbReference type="EMBL" id="JARO02002184">
    <property type="protein sequence ID" value="KPP73342.1"/>
    <property type="molecule type" value="Genomic_DNA"/>
</dbReference>
<feature type="compositionally biased region" description="Basic and acidic residues" evidence="1">
    <location>
        <begin position="1"/>
        <end position="10"/>
    </location>
</feature>
<gene>
    <name evidence="2" type="ORF">Z043_107582</name>
</gene>
<name>A0A0P7XA90_SCLFO</name>
<feature type="compositionally biased region" description="Polar residues" evidence="1">
    <location>
        <begin position="11"/>
        <end position="25"/>
    </location>
</feature>
<feature type="compositionally biased region" description="Polar residues" evidence="1">
    <location>
        <begin position="132"/>
        <end position="149"/>
    </location>
</feature>
<protein>
    <submittedName>
        <fullName evidence="2">Uncharacterized protein</fullName>
    </submittedName>
</protein>
<proteinExistence type="predicted"/>
<dbReference type="STRING" id="113540.ENSSFOP00015029941"/>
<dbReference type="PANTHER" id="PTHR45854">
    <property type="entry name" value="ASAP FAMILY MEMBER"/>
    <property type="match status" value="1"/>
</dbReference>
<sequence>PSPIKKERSPRPQSFCHSSSLSPQEKLSVPSFVGHRDRQRLSYSSFSNQVYGTSTESPTSPVADGPPLPPRNVGKAPLMAYSGSQMSHYVTLAGTRLYISTTKSTLGPRVLPKLPPKVALRKTDTIHHPSTEKSNQPPEVFQKSLQPSELPQKALLLEKPQLADLPPKPQISDLPPKPGELPPKPLLTDLPPKPQLGDLPPKPHIKDLPPKPQLSDIPMKPIMTDLALKPPSEDVVSKGQSPDSLAPSQQGEAVPRQPSEDTNGTLASASEMPVPLPRKINT</sequence>
<evidence type="ECO:0000313" key="2">
    <source>
        <dbReference type="EMBL" id="KPP73342.1"/>
    </source>
</evidence>
<feature type="non-terminal residue" evidence="2">
    <location>
        <position position="282"/>
    </location>
</feature>
<reference evidence="2 3" key="1">
    <citation type="submission" date="2015-08" db="EMBL/GenBank/DDBJ databases">
        <title>The genome of the Asian arowana (Scleropages formosus).</title>
        <authorList>
            <person name="Tan M.H."/>
            <person name="Gan H.M."/>
            <person name="Croft L.J."/>
            <person name="Austin C.M."/>
        </authorList>
    </citation>
    <scope>NUCLEOTIDE SEQUENCE [LARGE SCALE GENOMIC DNA]</scope>
    <source>
        <strain evidence="2">Aro1</strain>
    </source>
</reference>
<evidence type="ECO:0000256" key="1">
    <source>
        <dbReference type="SAM" id="MobiDB-lite"/>
    </source>
</evidence>